<comment type="similarity">
    <text evidence="1">Belongs to the SMP-30/CGR1 family.</text>
</comment>
<dbReference type="KEGG" id="asau:88171659"/>
<dbReference type="SUPFAM" id="SSF63829">
    <property type="entry name" value="Calcium-dependent phosphotriesterase"/>
    <property type="match status" value="1"/>
</dbReference>
<dbReference type="PANTHER" id="PTHR10907:SF47">
    <property type="entry name" value="REGUCALCIN"/>
    <property type="match status" value="1"/>
</dbReference>
<evidence type="ECO:0000313" key="6">
    <source>
        <dbReference type="Proteomes" id="UP001338582"/>
    </source>
</evidence>
<dbReference type="InterPro" id="IPR013658">
    <property type="entry name" value="SGL"/>
</dbReference>
<feature type="binding site" evidence="3">
    <location>
        <position position="35"/>
    </location>
    <ligand>
        <name>substrate</name>
    </ligand>
</feature>
<accession>A0AAX4H5T7</accession>
<feature type="binding site" evidence="3">
    <location>
        <position position="90"/>
    </location>
    <ligand>
        <name>a divalent metal cation</name>
        <dbReference type="ChEBI" id="CHEBI:60240"/>
    </ligand>
</feature>
<dbReference type="GeneID" id="88171659"/>
<feature type="active site" description="Proton donor/acceptor" evidence="2">
    <location>
        <position position="145"/>
    </location>
</feature>
<feature type="binding site" evidence="3">
    <location>
        <position position="37"/>
    </location>
    <ligand>
        <name>substrate</name>
    </ligand>
</feature>
<dbReference type="EMBL" id="CP138894">
    <property type="protein sequence ID" value="WPK23352.1"/>
    <property type="molecule type" value="Genomic_DNA"/>
</dbReference>
<dbReference type="Pfam" id="PF08450">
    <property type="entry name" value="SGL"/>
    <property type="match status" value="1"/>
</dbReference>
<dbReference type="Proteomes" id="UP001338582">
    <property type="component" value="Chromosome 1"/>
</dbReference>
<evidence type="ECO:0000256" key="3">
    <source>
        <dbReference type="PIRSR" id="PIRSR605511-2"/>
    </source>
</evidence>
<comment type="cofactor">
    <cofactor evidence="3">
        <name>Zn(2+)</name>
        <dbReference type="ChEBI" id="CHEBI:29105"/>
    </cofactor>
    <text evidence="3">Binds 1 divalent metal cation per subunit.</text>
</comment>
<dbReference type="RefSeq" id="XP_062875739.1">
    <property type="nucleotide sequence ID" value="XM_063019669.1"/>
</dbReference>
<keyword evidence="6" id="KW-1185">Reference proteome</keyword>
<keyword evidence="3" id="KW-0479">Metal-binding</keyword>
<evidence type="ECO:0000256" key="1">
    <source>
        <dbReference type="ARBA" id="ARBA00008853"/>
    </source>
</evidence>
<keyword evidence="3" id="KW-0862">Zinc</keyword>
<name>A0AAX4H5T7_9ASCO</name>
<sequence length="247" mass="27799">MVCAKFGLAKADFRLKQIEYVLRFPSDDATSLRMRSNDGIIDPWGNLWIGTMNDFPITKKEGVLPEGTLYRIDASDMSVKIMLENTQISNGLAFNKDGSKFYWTDSLTFTVWQFDYNNETKELSDRKPLIDMRNVFPEQDSPEPDGLSRSNDGVFYHAVFGTSLVIRYNSDAEVLHKYVLPACRITSTALGGANDDKLFITTAHLHLDEFDVSIDPEDRAGDLGGFLYRCDLPDKVNSSAKALWAGK</sequence>
<gene>
    <name evidence="5" type="ORF">PUMCH_000590</name>
</gene>
<proteinExistence type="inferred from homology"/>
<dbReference type="GO" id="GO:0004341">
    <property type="term" value="F:gluconolactonase activity"/>
    <property type="evidence" value="ECO:0007669"/>
    <property type="project" value="TreeGrafter"/>
</dbReference>
<evidence type="ECO:0000259" key="4">
    <source>
        <dbReference type="Pfam" id="PF08450"/>
    </source>
</evidence>
<dbReference type="Gene3D" id="2.120.10.30">
    <property type="entry name" value="TolB, C-terminal domain"/>
    <property type="match status" value="1"/>
</dbReference>
<evidence type="ECO:0000256" key="2">
    <source>
        <dbReference type="PIRSR" id="PIRSR605511-1"/>
    </source>
</evidence>
<dbReference type="GO" id="GO:0005509">
    <property type="term" value="F:calcium ion binding"/>
    <property type="evidence" value="ECO:0007669"/>
    <property type="project" value="TreeGrafter"/>
</dbReference>
<dbReference type="AlphaFoldDB" id="A0AAX4H5T7"/>
<organism evidence="5 6">
    <name type="scientific">Australozyma saopauloensis</name>
    <dbReference type="NCBI Taxonomy" id="291208"/>
    <lineage>
        <taxon>Eukaryota</taxon>
        <taxon>Fungi</taxon>
        <taxon>Dikarya</taxon>
        <taxon>Ascomycota</taxon>
        <taxon>Saccharomycotina</taxon>
        <taxon>Pichiomycetes</taxon>
        <taxon>Metschnikowiaceae</taxon>
        <taxon>Australozyma</taxon>
    </lineage>
</organism>
<dbReference type="PRINTS" id="PR01790">
    <property type="entry name" value="SMP30FAMILY"/>
</dbReference>
<reference evidence="5 6" key="1">
    <citation type="submission" date="2023-10" db="EMBL/GenBank/DDBJ databases">
        <title>Draft Genome Sequence of Candida saopaulonensis from a very Premature Infant with Sepsis.</title>
        <authorList>
            <person name="Ning Y."/>
            <person name="Dai R."/>
            <person name="Xiao M."/>
            <person name="Xu Y."/>
            <person name="Yan Q."/>
            <person name="Zhang L."/>
        </authorList>
    </citation>
    <scope>NUCLEOTIDE SEQUENCE [LARGE SCALE GENOMIC DNA]</scope>
    <source>
        <strain evidence="5 6">19XY460</strain>
    </source>
</reference>
<feature type="binding site" evidence="3">
    <location>
        <position position="145"/>
    </location>
    <ligand>
        <name>a divalent metal cation</name>
        <dbReference type="ChEBI" id="CHEBI:60240"/>
    </ligand>
</feature>
<dbReference type="InterPro" id="IPR005511">
    <property type="entry name" value="SMP-30"/>
</dbReference>
<protein>
    <recommendedName>
        <fullName evidence="4">SMP-30/Gluconolactonase/LRE-like region domain-containing protein</fullName>
    </recommendedName>
</protein>
<evidence type="ECO:0000313" key="5">
    <source>
        <dbReference type="EMBL" id="WPK23352.1"/>
    </source>
</evidence>
<dbReference type="InterPro" id="IPR011042">
    <property type="entry name" value="6-blade_b-propeller_TolB-like"/>
</dbReference>
<dbReference type="PANTHER" id="PTHR10907">
    <property type="entry name" value="REGUCALCIN"/>
    <property type="match status" value="1"/>
</dbReference>
<feature type="domain" description="SMP-30/Gluconolactonase/LRE-like region" evidence="4">
    <location>
        <begin position="1"/>
        <end position="204"/>
    </location>
</feature>